<evidence type="ECO:0000313" key="3">
    <source>
        <dbReference type="EMBL" id="MFN0255044.1"/>
    </source>
</evidence>
<evidence type="ECO:0000313" key="4">
    <source>
        <dbReference type="Proteomes" id="UP001517247"/>
    </source>
</evidence>
<dbReference type="PANTHER" id="PTHR43377:SF2">
    <property type="entry name" value="BINDING ROSSMANN FOLD OXIDOREDUCTASE, PUTATIVE (AFU_ORTHOLOGUE AFUA_4G00560)-RELATED"/>
    <property type="match status" value="1"/>
</dbReference>
<dbReference type="Pfam" id="PF02894">
    <property type="entry name" value="GFO_IDH_MocA_C"/>
    <property type="match status" value="1"/>
</dbReference>
<sequence>MYIWLYKTIYNQNIMNRRNLLKTLSFAAGASLISTDVLAKIGDRSFLFNIPENPEHKPLAKPVTAITIGAGNRGMVYGGFAAKFTDQIKIVGVAEPIEFRNDRYAKIHNIPQENRFNTWEDVFKRPKFADAVIISTPDAMHYEPCMKALAMGYDILLEKPIAPTEKECRDILNLAKKNNRIVAVCHVLRYAPYFVKMKELIAKGAIGEVISIQHFEPIEHTHMAHSYVRGNWHNSKATTPIILAKSCHDLDIIKWVINKQSQKISAMGDLKWFRAANAPEGSTARCTDGCKVERECPYSAIKEYVDLNKRTSVFDVPAGTKDRKAFITEKLKTTNYGRCVYRMENDQPDHYVTNIQFADSVTASFSMEAFTSYHGRRTRVMGSMGDLVGDMTELVHYDFKTRKDTKFIPKAEDVEEYKNSGHGGGDWLLVRDFVQAVAQKNPALLTSTIDESIESHIMGFMAEESRKKGKVMDIKM</sequence>
<dbReference type="InterPro" id="IPR000683">
    <property type="entry name" value="Gfo/Idh/MocA-like_OxRdtase_N"/>
</dbReference>
<dbReference type="SUPFAM" id="SSF51735">
    <property type="entry name" value="NAD(P)-binding Rossmann-fold domains"/>
    <property type="match status" value="1"/>
</dbReference>
<dbReference type="InterPro" id="IPR051450">
    <property type="entry name" value="Gfo/Idh/MocA_Oxidoreductases"/>
</dbReference>
<dbReference type="Gene3D" id="3.40.50.720">
    <property type="entry name" value="NAD(P)-binding Rossmann-like Domain"/>
    <property type="match status" value="1"/>
</dbReference>
<keyword evidence="4" id="KW-1185">Reference proteome</keyword>
<dbReference type="Gene3D" id="3.30.360.10">
    <property type="entry name" value="Dihydrodipicolinate Reductase, domain 2"/>
    <property type="match status" value="1"/>
</dbReference>
<dbReference type="InterPro" id="IPR036291">
    <property type="entry name" value="NAD(P)-bd_dom_sf"/>
</dbReference>
<accession>A0ABW9J3E3</accession>
<dbReference type="SUPFAM" id="SSF55347">
    <property type="entry name" value="Glyceraldehyde-3-phosphate dehydrogenase-like, C-terminal domain"/>
    <property type="match status" value="1"/>
</dbReference>
<organism evidence="3 4">
    <name type="scientific">Pedobacter ureilyticus</name>
    <dbReference type="NCBI Taxonomy" id="1393051"/>
    <lineage>
        <taxon>Bacteria</taxon>
        <taxon>Pseudomonadati</taxon>
        <taxon>Bacteroidota</taxon>
        <taxon>Sphingobacteriia</taxon>
        <taxon>Sphingobacteriales</taxon>
        <taxon>Sphingobacteriaceae</taxon>
        <taxon>Pedobacter</taxon>
    </lineage>
</organism>
<gene>
    <name evidence="3" type="ORF">E6A44_005635</name>
</gene>
<comment type="caution">
    <text evidence="3">The sequence shown here is derived from an EMBL/GenBank/DDBJ whole genome shotgun (WGS) entry which is preliminary data.</text>
</comment>
<protein>
    <submittedName>
        <fullName evidence="3">Gfo/Idh/MocA family protein</fullName>
    </submittedName>
</protein>
<dbReference type="Proteomes" id="UP001517247">
    <property type="component" value="Unassembled WGS sequence"/>
</dbReference>
<dbReference type="EMBL" id="SSHJ02000005">
    <property type="protein sequence ID" value="MFN0255044.1"/>
    <property type="molecule type" value="Genomic_DNA"/>
</dbReference>
<reference evidence="3 4" key="1">
    <citation type="submission" date="2024-12" db="EMBL/GenBank/DDBJ databases">
        <authorList>
            <person name="Hu S."/>
        </authorList>
    </citation>
    <scope>NUCLEOTIDE SEQUENCE [LARGE SCALE GENOMIC DNA]</scope>
    <source>
        <strain evidence="3 4">THG-T11</strain>
    </source>
</reference>
<evidence type="ECO:0000259" key="2">
    <source>
        <dbReference type="Pfam" id="PF02894"/>
    </source>
</evidence>
<name>A0ABW9J3E3_9SPHI</name>
<evidence type="ECO:0000259" key="1">
    <source>
        <dbReference type="Pfam" id="PF01408"/>
    </source>
</evidence>
<feature type="domain" description="Gfo/Idh/MocA-like oxidoreductase C-terminal" evidence="2">
    <location>
        <begin position="198"/>
        <end position="472"/>
    </location>
</feature>
<proteinExistence type="predicted"/>
<dbReference type="PANTHER" id="PTHR43377">
    <property type="entry name" value="BILIVERDIN REDUCTASE A"/>
    <property type="match status" value="1"/>
</dbReference>
<feature type="domain" description="Gfo/Idh/MocA-like oxidoreductase N-terminal" evidence="1">
    <location>
        <begin position="68"/>
        <end position="185"/>
    </location>
</feature>
<dbReference type="InterPro" id="IPR004104">
    <property type="entry name" value="Gfo/Idh/MocA-like_OxRdtase_C"/>
</dbReference>
<dbReference type="Pfam" id="PF01408">
    <property type="entry name" value="GFO_IDH_MocA"/>
    <property type="match status" value="1"/>
</dbReference>